<gene>
    <name evidence="2" type="ORF">PDE_04087</name>
</gene>
<protein>
    <recommendedName>
        <fullName evidence="4">Hydrophobin</fullName>
    </recommendedName>
</protein>
<organism evidence="2 3">
    <name type="scientific">Penicillium oxalicum (strain 114-2 / CGMCC 5302)</name>
    <name type="common">Penicillium decumbens</name>
    <dbReference type="NCBI Taxonomy" id="933388"/>
    <lineage>
        <taxon>Eukaryota</taxon>
        <taxon>Fungi</taxon>
        <taxon>Dikarya</taxon>
        <taxon>Ascomycota</taxon>
        <taxon>Pezizomycotina</taxon>
        <taxon>Eurotiomycetes</taxon>
        <taxon>Eurotiomycetidae</taxon>
        <taxon>Eurotiales</taxon>
        <taxon>Aspergillaceae</taxon>
        <taxon>Penicillium</taxon>
    </lineage>
</organism>
<dbReference type="EMBL" id="KB644411">
    <property type="protein sequence ID" value="EPS29138.1"/>
    <property type="molecule type" value="Genomic_DNA"/>
</dbReference>
<feature type="signal peptide" evidence="1">
    <location>
        <begin position="1"/>
        <end position="23"/>
    </location>
</feature>
<dbReference type="AlphaFoldDB" id="S8ASR8"/>
<feature type="chain" id="PRO_5004560775" description="Hydrophobin" evidence="1">
    <location>
        <begin position="24"/>
        <end position="95"/>
    </location>
</feature>
<keyword evidence="3" id="KW-1185">Reference proteome</keyword>
<accession>S8ASR8</accession>
<evidence type="ECO:0000256" key="1">
    <source>
        <dbReference type="SAM" id="SignalP"/>
    </source>
</evidence>
<reference evidence="2 3" key="1">
    <citation type="journal article" date="2013" name="PLoS ONE">
        <title>Genomic and secretomic analyses reveal unique features of the lignocellulolytic enzyme system of Penicillium decumbens.</title>
        <authorList>
            <person name="Liu G."/>
            <person name="Zhang L."/>
            <person name="Wei X."/>
            <person name="Zou G."/>
            <person name="Qin Y."/>
            <person name="Ma L."/>
            <person name="Li J."/>
            <person name="Zheng H."/>
            <person name="Wang S."/>
            <person name="Wang C."/>
            <person name="Xun L."/>
            <person name="Zhao G.-P."/>
            <person name="Zhou Z."/>
            <person name="Qu Y."/>
        </authorList>
    </citation>
    <scope>NUCLEOTIDE SEQUENCE [LARGE SCALE GENOMIC DNA]</scope>
    <source>
        <strain evidence="3">114-2 / CGMCC 5302</strain>
    </source>
</reference>
<evidence type="ECO:0008006" key="4">
    <source>
        <dbReference type="Google" id="ProtNLM"/>
    </source>
</evidence>
<dbReference type="HOGENOM" id="CLU_2373458_0_0_1"/>
<evidence type="ECO:0000313" key="3">
    <source>
        <dbReference type="Proteomes" id="UP000019376"/>
    </source>
</evidence>
<proteinExistence type="predicted"/>
<name>S8ASR8_PENO1</name>
<keyword evidence="1" id="KW-0732">Signal</keyword>
<evidence type="ECO:0000313" key="2">
    <source>
        <dbReference type="EMBL" id="EPS29138.1"/>
    </source>
</evidence>
<sequence>MQTKALFFSLLTLAGTMPHLVTSSPTIPLEERATTSYCCGLVQKPGTKYYNNLYLSQYGVFCQPVSGTCTGQTLTCTGQVTQGPFGTILCFTTTP</sequence>
<dbReference type="Proteomes" id="UP000019376">
    <property type="component" value="Unassembled WGS sequence"/>
</dbReference>